<organism evidence="2 3">
    <name type="scientific">Parelaphostrongylus tenuis</name>
    <name type="common">Meningeal worm</name>
    <dbReference type="NCBI Taxonomy" id="148309"/>
    <lineage>
        <taxon>Eukaryota</taxon>
        <taxon>Metazoa</taxon>
        <taxon>Ecdysozoa</taxon>
        <taxon>Nematoda</taxon>
        <taxon>Chromadorea</taxon>
        <taxon>Rhabditida</taxon>
        <taxon>Rhabditina</taxon>
        <taxon>Rhabditomorpha</taxon>
        <taxon>Strongyloidea</taxon>
        <taxon>Metastrongylidae</taxon>
        <taxon>Parelaphostrongylus</taxon>
    </lineage>
</organism>
<reference evidence="2" key="1">
    <citation type="submission" date="2021-06" db="EMBL/GenBank/DDBJ databases">
        <title>Parelaphostrongylus tenuis whole genome reference sequence.</title>
        <authorList>
            <person name="Garwood T.J."/>
            <person name="Larsen P.A."/>
            <person name="Fountain-Jones N.M."/>
            <person name="Garbe J.R."/>
            <person name="Macchietto M.G."/>
            <person name="Kania S.A."/>
            <person name="Gerhold R.W."/>
            <person name="Richards J.E."/>
            <person name="Wolf T.M."/>
        </authorList>
    </citation>
    <scope>NUCLEOTIDE SEQUENCE</scope>
    <source>
        <strain evidence="2">MNPRO001-30</strain>
        <tissue evidence="2">Meninges</tissue>
    </source>
</reference>
<feature type="chain" id="PRO_5042165768" evidence="1">
    <location>
        <begin position="16"/>
        <end position="116"/>
    </location>
</feature>
<dbReference type="Proteomes" id="UP001196413">
    <property type="component" value="Unassembled WGS sequence"/>
</dbReference>
<keyword evidence="3" id="KW-1185">Reference proteome</keyword>
<evidence type="ECO:0000313" key="2">
    <source>
        <dbReference type="EMBL" id="KAJ1357401.1"/>
    </source>
</evidence>
<evidence type="ECO:0000256" key="1">
    <source>
        <dbReference type="SAM" id="SignalP"/>
    </source>
</evidence>
<proteinExistence type="predicted"/>
<name>A0AAD5QSJ5_PARTN</name>
<gene>
    <name evidence="2" type="ORF">KIN20_015536</name>
</gene>
<accession>A0AAD5QSJ5</accession>
<comment type="caution">
    <text evidence="2">The sequence shown here is derived from an EMBL/GenBank/DDBJ whole genome shotgun (WGS) entry which is preliminary data.</text>
</comment>
<dbReference type="EMBL" id="JAHQIW010003121">
    <property type="protein sequence ID" value="KAJ1357401.1"/>
    <property type="molecule type" value="Genomic_DNA"/>
</dbReference>
<protein>
    <submittedName>
        <fullName evidence="2">Uncharacterized protein</fullName>
    </submittedName>
</protein>
<sequence>MNVILFVFLTVCIRAKSFSSIGSANGPSVNDDNYAQELNEGYELLKGVRNLEKTHEQKFNMEFLSWLSNVPFFQEPHAKDTKWLLQQLHKMEPEIEQELTLSPEREAELQEEMNPL</sequence>
<dbReference type="AlphaFoldDB" id="A0AAD5QSJ5"/>
<keyword evidence="1" id="KW-0732">Signal</keyword>
<evidence type="ECO:0000313" key="3">
    <source>
        <dbReference type="Proteomes" id="UP001196413"/>
    </source>
</evidence>
<feature type="signal peptide" evidence="1">
    <location>
        <begin position="1"/>
        <end position="15"/>
    </location>
</feature>